<keyword evidence="1" id="KW-1133">Transmembrane helix</keyword>
<dbReference type="AlphaFoldDB" id="A0A5C6ZDU1"/>
<feature type="chain" id="PRO_5022680697" description="Antimicrobial peptide, SdpC family" evidence="2">
    <location>
        <begin position="29"/>
        <end position="260"/>
    </location>
</feature>
<dbReference type="RefSeq" id="WP_147088009.1">
    <property type="nucleotide sequence ID" value="NZ_VORM01000029.1"/>
</dbReference>
<protein>
    <recommendedName>
        <fullName evidence="5">Antimicrobial peptide, SdpC family</fullName>
    </recommendedName>
</protein>
<accession>A0A5C6ZDU1</accession>
<keyword evidence="2" id="KW-0732">Signal</keyword>
<keyword evidence="1" id="KW-0472">Membrane</keyword>
<keyword evidence="1" id="KW-0812">Transmembrane</keyword>
<organism evidence="3 4">
    <name type="scientific">Subsaximicrobium wynnwilliamsii</name>
    <dbReference type="NCBI Taxonomy" id="291179"/>
    <lineage>
        <taxon>Bacteria</taxon>
        <taxon>Pseudomonadati</taxon>
        <taxon>Bacteroidota</taxon>
        <taxon>Flavobacteriia</taxon>
        <taxon>Flavobacteriales</taxon>
        <taxon>Flavobacteriaceae</taxon>
        <taxon>Subsaximicrobium</taxon>
    </lineage>
</organism>
<dbReference type="InterPro" id="IPR023888">
    <property type="entry name" value="SdpC-like"/>
</dbReference>
<feature type="transmembrane region" description="Helical" evidence="1">
    <location>
        <begin position="204"/>
        <end position="229"/>
    </location>
</feature>
<proteinExistence type="predicted"/>
<evidence type="ECO:0008006" key="5">
    <source>
        <dbReference type="Google" id="ProtNLM"/>
    </source>
</evidence>
<evidence type="ECO:0000256" key="2">
    <source>
        <dbReference type="SAM" id="SignalP"/>
    </source>
</evidence>
<name>A0A5C6ZDU1_9FLAO</name>
<dbReference type="Proteomes" id="UP000321578">
    <property type="component" value="Unassembled WGS sequence"/>
</dbReference>
<evidence type="ECO:0000256" key="1">
    <source>
        <dbReference type="SAM" id="Phobius"/>
    </source>
</evidence>
<dbReference type="PROSITE" id="PS51257">
    <property type="entry name" value="PROKAR_LIPOPROTEIN"/>
    <property type="match status" value="1"/>
</dbReference>
<comment type="caution">
    <text evidence="3">The sequence shown here is derived from an EMBL/GenBank/DDBJ whole genome shotgun (WGS) entry which is preliminary data.</text>
</comment>
<dbReference type="OrthoDB" id="1453505at2"/>
<keyword evidence="4" id="KW-1185">Reference proteome</keyword>
<sequence>MKILKFFKKPYFATFLATLVLFVSCSQYEDLNESENQSQIENNQVYAKKGSGNEQISGDLLFESIFFGSEDLNIDIDHINKVREFRGTLSQDELSSLDRFSGLVVAKIAKKDNSYFTSFKNDLYSKDHYRIKNALETAGSKIEESMMEIPEIRDAFLLTSEITKNIDVSQFVNSNGEFDEAGFIDAVELEYGDEVEAIIGPTFIGVWLVAALVQTVVVAVSYYVGVFVAKYTPWDKLATEGAQLSELQNDILVNDIYEKL</sequence>
<dbReference type="Pfam" id="PF26137">
    <property type="entry name" value="Toxin_SdpC"/>
    <property type="match status" value="1"/>
</dbReference>
<feature type="signal peptide" evidence="2">
    <location>
        <begin position="1"/>
        <end position="28"/>
    </location>
</feature>
<evidence type="ECO:0000313" key="4">
    <source>
        <dbReference type="Proteomes" id="UP000321578"/>
    </source>
</evidence>
<gene>
    <name evidence="3" type="ORF">ESY86_17430</name>
</gene>
<dbReference type="EMBL" id="VORO01000026">
    <property type="protein sequence ID" value="TXD87342.1"/>
    <property type="molecule type" value="Genomic_DNA"/>
</dbReference>
<evidence type="ECO:0000313" key="3">
    <source>
        <dbReference type="EMBL" id="TXD87342.1"/>
    </source>
</evidence>
<reference evidence="3 4" key="1">
    <citation type="submission" date="2019-08" db="EMBL/GenBank/DDBJ databases">
        <title>Genomes of Subsaximicrobium wynnwilliamsii strains.</title>
        <authorList>
            <person name="Bowman J.P."/>
        </authorList>
    </citation>
    <scope>NUCLEOTIDE SEQUENCE [LARGE SCALE GENOMIC DNA]</scope>
    <source>
        <strain evidence="3 4">2-80-2</strain>
    </source>
</reference>